<feature type="domain" description="RNA polymerase sigma-70 region 2" evidence="8">
    <location>
        <begin position="2"/>
        <end position="60"/>
    </location>
</feature>
<dbReference type="Pfam" id="PF08281">
    <property type="entry name" value="Sigma70_r4_2"/>
    <property type="match status" value="1"/>
</dbReference>
<evidence type="ECO:0000259" key="9">
    <source>
        <dbReference type="Pfam" id="PF08281"/>
    </source>
</evidence>
<keyword evidence="3 6" id="KW-0731">Sigma factor</keyword>
<dbReference type="AlphaFoldDB" id="A0A375YGY4"/>
<dbReference type="PROSITE" id="PS01063">
    <property type="entry name" value="SIGMA70_ECF"/>
    <property type="match status" value="1"/>
</dbReference>
<dbReference type="Gene3D" id="1.10.1740.10">
    <property type="match status" value="1"/>
</dbReference>
<evidence type="ECO:0000313" key="10">
    <source>
        <dbReference type="EMBL" id="SRX80353.1"/>
    </source>
</evidence>
<dbReference type="InterPro" id="IPR013324">
    <property type="entry name" value="RNA_pol_sigma_r3/r4-like"/>
</dbReference>
<dbReference type="InterPro" id="IPR039425">
    <property type="entry name" value="RNA_pol_sigma-70-like"/>
</dbReference>
<dbReference type="Pfam" id="PF04542">
    <property type="entry name" value="Sigma70_r2"/>
    <property type="match status" value="1"/>
</dbReference>
<evidence type="ECO:0000256" key="5">
    <source>
        <dbReference type="ARBA" id="ARBA00023163"/>
    </source>
</evidence>
<dbReference type="Proteomes" id="UP000252008">
    <property type="component" value="Unassembled WGS sequence"/>
</dbReference>
<accession>A0A375YGY4</accession>
<dbReference type="GO" id="GO:0016987">
    <property type="term" value="F:sigma factor activity"/>
    <property type="evidence" value="ECO:0007669"/>
    <property type="project" value="UniProtKB-KW"/>
</dbReference>
<keyword evidence="11" id="KW-1185">Reference proteome</keyword>
<proteinExistence type="inferred from homology"/>
<dbReference type="SUPFAM" id="SSF88659">
    <property type="entry name" value="Sigma3 and sigma4 domains of RNA polymerase sigma factors"/>
    <property type="match status" value="1"/>
</dbReference>
<dbReference type="InterPro" id="IPR036388">
    <property type="entry name" value="WH-like_DNA-bd_sf"/>
</dbReference>
<reference evidence="10 11" key="1">
    <citation type="submission" date="2018-05" db="EMBL/GenBank/DDBJ databases">
        <authorList>
            <consortium name="IHU Genomes"/>
        </authorList>
    </citation>
    <scope>NUCLEOTIDE SEQUENCE [LARGE SCALE GENOMIC DNA]</scope>
    <source>
        <strain evidence="10 11">P7335</strain>
    </source>
</reference>
<dbReference type="GO" id="GO:0006950">
    <property type="term" value="P:response to stress"/>
    <property type="evidence" value="ECO:0007669"/>
    <property type="project" value="UniProtKB-ARBA"/>
</dbReference>
<evidence type="ECO:0000256" key="1">
    <source>
        <dbReference type="ARBA" id="ARBA00010641"/>
    </source>
</evidence>
<evidence type="ECO:0000256" key="3">
    <source>
        <dbReference type="ARBA" id="ARBA00023082"/>
    </source>
</evidence>
<name>A0A375YGY4_MYCPF</name>
<keyword evidence="5 6" id="KW-0804">Transcription</keyword>
<dbReference type="EMBL" id="UEGS01000001">
    <property type="protein sequence ID" value="SRX80353.1"/>
    <property type="molecule type" value="Genomic_DNA"/>
</dbReference>
<feature type="compositionally biased region" description="Basic residues" evidence="7">
    <location>
        <begin position="156"/>
        <end position="168"/>
    </location>
</feature>
<dbReference type="NCBIfam" id="TIGR02937">
    <property type="entry name" value="sigma70-ECF"/>
    <property type="match status" value="1"/>
</dbReference>
<dbReference type="InterPro" id="IPR000838">
    <property type="entry name" value="RNA_pol_sigma70_ECF_CS"/>
</dbReference>
<dbReference type="InterPro" id="IPR007627">
    <property type="entry name" value="RNA_pol_sigma70_r2"/>
</dbReference>
<feature type="domain" description="RNA polymerase sigma factor 70 region 4 type 2" evidence="9">
    <location>
        <begin position="93"/>
        <end position="144"/>
    </location>
</feature>
<evidence type="ECO:0000256" key="6">
    <source>
        <dbReference type="RuleBase" id="RU000716"/>
    </source>
</evidence>
<dbReference type="InterPro" id="IPR014284">
    <property type="entry name" value="RNA_pol_sigma-70_dom"/>
</dbReference>
<organism evidence="10 11">
    <name type="scientific">Mycolicibacterium parafortuitum</name>
    <name type="common">Mycobacterium parafortuitum</name>
    <dbReference type="NCBI Taxonomy" id="39692"/>
    <lineage>
        <taxon>Bacteria</taxon>
        <taxon>Bacillati</taxon>
        <taxon>Actinomycetota</taxon>
        <taxon>Actinomycetes</taxon>
        <taxon>Mycobacteriales</taxon>
        <taxon>Mycobacteriaceae</taxon>
        <taxon>Mycolicibacterium</taxon>
    </lineage>
</organism>
<dbReference type="GO" id="GO:0003677">
    <property type="term" value="F:DNA binding"/>
    <property type="evidence" value="ECO:0007669"/>
    <property type="project" value="UniProtKB-KW"/>
</dbReference>
<dbReference type="InterPro" id="IPR013249">
    <property type="entry name" value="RNA_pol_sigma70_r4_t2"/>
</dbReference>
<feature type="region of interest" description="Disordered" evidence="7">
    <location>
        <begin position="136"/>
        <end position="168"/>
    </location>
</feature>
<dbReference type="STRING" id="39692.BST38_18575"/>
<protein>
    <recommendedName>
        <fullName evidence="6">RNA polymerase sigma factor</fullName>
    </recommendedName>
</protein>
<dbReference type="CDD" id="cd06171">
    <property type="entry name" value="Sigma70_r4"/>
    <property type="match status" value="1"/>
</dbReference>
<dbReference type="SUPFAM" id="SSF88946">
    <property type="entry name" value="Sigma2 domain of RNA polymerase sigma factors"/>
    <property type="match status" value="1"/>
</dbReference>
<sequence>MLKRRAYGYTGNAADAEDLVQETLLKAYRAFPRLGPDPYLKAWLLSILRNTWIAKYRAAQCRPAETLTAEFQDGDTGAVSAEELVLRDIADDRLVAALAELSEPMRLTVYYTAVEGMSCREVARVMGVPEGTVMSRMHRGRAQLRRRLSQPGTRPAPRKKSPMPARRP</sequence>
<dbReference type="InterPro" id="IPR013325">
    <property type="entry name" value="RNA_pol_sigma_r2"/>
</dbReference>
<comment type="similarity">
    <text evidence="1 6">Belongs to the sigma-70 factor family. ECF subfamily.</text>
</comment>
<keyword evidence="4 6" id="KW-0238">DNA-binding</keyword>
<keyword evidence="2 6" id="KW-0805">Transcription regulation</keyword>
<dbReference type="Gene3D" id="1.10.10.10">
    <property type="entry name" value="Winged helix-like DNA-binding domain superfamily/Winged helix DNA-binding domain"/>
    <property type="match status" value="1"/>
</dbReference>
<evidence type="ECO:0000256" key="7">
    <source>
        <dbReference type="SAM" id="MobiDB-lite"/>
    </source>
</evidence>
<dbReference type="PANTHER" id="PTHR43133">
    <property type="entry name" value="RNA POLYMERASE ECF-TYPE SIGMA FACTO"/>
    <property type="match status" value="1"/>
</dbReference>
<dbReference type="GO" id="GO:0006352">
    <property type="term" value="P:DNA-templated transcription initiation"/>
    <property type="evidence" value="ECO:0007669"/>
    <property type="project" value="InterPro"/>
</dbReference>
<evidence type="ECO:0000256" key="4">
    <source>
        <dbReference type="ARBA" id="ARBA00023125"/>
    </source>
</evidence>
<gene>
    <name evidence="10" type="ORF">MPP7335_02096</name>
</gene>
<feature type="compositionally biased region" description="Basic residues" evidence="7">
    <location>
        <begin position="136"/>
        <end position="148"/>
    </location>
</feature>
<evidence type="ECO:0000259" key="8">
    <source>
        <dbReference type="Pfam" id="PF04542"/>
    </source>
</evidence>
<dbReference type="PANTHER" id="PTHR43133:SF59">
    <property type="entry name" value="ECF RNA POLYMERASE SIGMA FACTOR SIGR"/>
    <property type="match status" value="1"/>
</dbReference>
<evidence type="ECO:0000313" key="11">
    <source>
        <dbReference type="Proteomes" id="UP000252008"/>
    </source>
</evidence>
<evidence type="ECO:0000256" key="2">
    <source>
        <dbReference type="ARBA" id="ARBA00023015"/>
    </source>
</evidence>